<name>A0A922HWC2_DERFA</name>
<dbReference type="AlphaFoldDB" id="A0A922HWC2"/>
<keyword evidence="3" id="KW-1185">Reference proteome</keyword>
<dbReference type="EMBL" id="SDOV01000001">
    <property type="protein sequence ID" value="KAH7644548.1"/>
    <property type="molecule type" value="Genomic_DNA"/>
</dbReference>
<evidence type="ECO:0000313" key="2">
    <source>
        <dbReference type="EMBL" id="KAH9511590.1"/>
    </source>
</evidence>
<dbReference type="EMBL" id="ASGP02000004">
    <property type="protein sequence ID" value="KAH9511590.1"/>
    <property type="molecule type" value="Genomic_DNA"/>
</dbReference>
<evidence type="ECO:0000313" key="3">
    <source>
        <dbReference type="Proteomes" id="UP000790347"/>
    </source>
</evidence>
<dbReference type="Proteomes" id="UP000790347">
    <property type="component" value="Unassembled WGS sequence"/>
</dbReference>
<reference evidence="1" key="3">
    <citation type="journal article" date="2021" name="World Allergy Organ. J.">
        <title>Chromosome-level assembly of Dermatophagoides farinae genome and transcriptome reveals two novel allergens Der f 37 and Der f 39.</title>
        <authorList>
            <person name="Chen J."/>
            <person name="Cai Z."/>
            <person name="Fan D."/>
            <person name="Hu J."/>
            <person name="Hou Y."/>
            <person name="He Y."/>
            <person name="Zhang Z."/>
            <person name="Zhao Z."/>
            <person name="Gao P."/>
            <person name="Hu W."/>
            <person name="Sun J."/>
            <person name="Li J."/>
            <person name="Ji K."/>
        </authorList>
    </citation>
    <scope>NUCLEOTIDE SEQUENCE</scope>
    <source>
        <strain evidence="1">JKM2019</strain>
    </source>
</reference>
<dbReference type="Proteomes" id="UP000828236">
    <property type="component" value="Unassembled WGS sequence"/>
</dbReference>
<organism evidence="2 3">
    <name type="scientific">Dermatophagoides farinae</name>
    <name type="common">American house dust mite</name>
    <dbReference type="NCBI Taxonomy" id="6954"/>
    <lineage>
        <taxon>Eukaryota</taxon>
        <taxon>Metazoa</taxon>
        <taxon>Ecdysozoa</taxon>
        <taxon>Arthropoda</taxon>
        <taxon>Chelicerata</taxon>
        <taxon>Arachnida</taxon>
        <taxon>Acari</taxon>
        <taxon>Acariformes</taxon>
        <taxon>Sarcoptiformes</taxon>
        <taxon>Astigmata</taxon>
        <taxon>Psoroptidia</taxon>
        <taxon>Analgoidea</taxon>
        <taxon>Pyroglyphidae</taxon>
        <taxon>Dermatophagoidinae</taxon>
        <taxon>Dermatophagoides</taxon>
    </lineage>
</organism>
<gene>
    <name evidence="2" type="ORF">DERF_010039</name>
    <name evidence="1" type="ORF">HUG17_0086</name>
</gene>
<protein>
    <submittedName>
        <fullName evidence="2">Uncharacterized protein</fullName>
    </submittedName>
</protein>
<comment type="caution">
    <text evidence="2">The sequence shown here is derived from an EMBL/GenBank/DDBJ whole genome shotgun (WGS) entry which is preliminary data.</text>
</comment>
<reference evidence="2" key="4">
    <citation type="journal article" date="2022" name="Res Sq">
        <title>Comparative Genomics Reveals Insights into the Divergent Evolution of Astigmatic Mites and Household Pest Adaptations.</title>
        <authorList>
            <person name="Xiong Q."/>
            <person name="Wan A.T.-Y."/>
            <person name="Liu X.-Y."/>
            <person name="Fung C.S.-H."/>
            <person name="Xiao X."/>
            <person name="Malainual N."/>
            <person name="Hou J."/>
            <person name="Wang L."/>
            <person name="Wang M."/>
            <person name="Yang K."/>
            <person name="Cui Y."/>
            <person name="Leung E."/>
            <person name="Nong W."/>
            <person name="Shin S.-K."/>
            <person name="Au S."/>
            <person name="Jeong K.Y."/>
            <person name="Chew F.T."/>
            <person name="Hui J."/>
            <person name="Leung T.F."/>
            <person name="Tungtrongchitr A."/>
            <person name="Zhong N."/>
            <person name="Liu Z."/>
            <person name="Tsui S."/>
        </authorList>
    </citation>
    <scope>NUCLEOTIDE SEQUENCE</scope>
    <source>
        <strain evidence="2">Derf</strain>
        <tissue evidence="2">Whole organism</tissue>
    </source>
</reference>
<sequence>MDPQLVYDELYRVLRNSTRVSIMASSLFIALQTEGMLNAENLRQLNLCKRAMDTINTRRLVLNNILDRSRIYDLNEQVTIMRQLLNDTWQLTVHVIQVIDEFLSEQTPQ</sequence>
<accession>A0A922HWC2</accession>
<proteinExistence type="predicted"/>
<evidence type="ECO:0000313" key="1">
    <source>
        <dbReference type="EMBL" id="KAH7644548.1"/>
    </source>
</evidence>
<reference evidence="1" key="2">
    <citation type="submission" date="2020-06" db="EMBL/GenBank/DDBJ databases">
        <authorList>
            <person name="Ji K."/>
            <person name="Li J."/>
        </authorList>
    </citation>
    <scope>NUCLEOTIDE SEQUENCE</scope>
    <source>
        <strain evidence="1">JKM2019</strain>
        <tissue evidence="1">Whole body</tissue>
    </source>
</reference>
<reference evidence="2" key="1">
    <citation type="submission" date="2013-05" db="EMBL/GenBank/DDBJ databases">
        <authorList>
            <person name="Yim A.K.Y."/>
            <person name="Chan T.F."/>
            <person name="Ji K.M."/>
            <person name="Liu X.Y."/>
            <person name="Zhou J.W."/>
            <person name="Li R.Q."/>
            <person name="Yang K.Y."/>
            <person name="Li J."/>
            <person name="Li M."/>
            <person name="Law P.T.W."/>
            <person name="Wu Y.L."/>
            <person name="Cai Z.L."/>
            <person name="Qin H."/>
            <person name="Bao Y."/>
            <person name="Leung R.K.K."/>
            <person name="Ng P.K.S."/>
            <person name="Zou J."/>
            <person name="Zhong X.J."/>
            <person name="Ran P.X."/>
            <person name="Zhong N.S."/>
            <person name="Liu Z.G."/>
            <person name="Tsui S.K.W."/>
        </authorList>
    </citation>
    <scope>NUCLEOTIDE SEQUENCE</scope>
    <source>
        <strain evidence="2">Derf</strain>
        <tissue evidence="2">Whole organism</tissue>
    </source>
</reference>